<sequence>MAVEPTVGVMAHVGWALLKMPGKRRCLRKFYGCLGCRFPLLPLVALAVLVVLALLFAGRRDWSTDQWVSLAPNRLLVYSAWAEPRGDVHEVRVISLLAPRGALRGRLLCTLAYINYSHVQSRYLARTSGYAHELRMRQTRLQVVAARVEPLNATVLTGHTRGHSLDPGFVFCPGDPQLQADEVGLRLVDTSRVHWLPVGHAPPTNTGTFSGSFPDGAPAAPTRTANVPTSKFRAVVCALSIFDSTTEDLLLGEFVAHYTELGATDFVFYNLTKSRRARTFFGALNTVRHRVQRKAGYNSWSGRLLGNAFLSIFPRIDLH</sequence>
<proteinExistence type="predicted"/>
<accession>A0ACB7SX94</accession>
<evidence type="ECO:0000313" key="2">
    <source>
        <dbReference type="Proteomes" id="UP000821845"/>
    </source>
</evidence>
<organism evidence="1 2">
    <name type="scientific">Hyalomma asiaticum</name>
    <name type="common">Tick</name>
    <dbReference type="NCBI Taxonomy" id="266040"/>
    <lineage>
        <taxon>Eukaryota</taxon>
        <taxon>Metazoa</taxon>
        <taxon>Ecdysozoa</taxon>
        <taxon>Arthropoda</taxon>
        <taxon>Chelicerata</taxon>
        <taxon>Arachnida</taxon>
        <taxon>Acari</taxon>
        <taxon>Parasitiformes</taxon>
        <taxon>Ixodida</taxon>
        <taxon>Ixodoidea</taxon>
        <taxon>Ixodidae</taxon>
        <taxon>Hyalomminae</taxon>
        <taxon>Hyalomma</taxon>
    </lineage>
</organism>
<reference evidence="1" key="1">
    <citation type="submission" date="2020-05" db="EMBL/GenBank/DDBJ databases">
        <title>Large-scale comparative analyses of tick genomes elucidate their genetic diversity and vector capacities.</title>
        <authorList>
            <person name="Jia N."/>
            <person name="Wang J."/>
            <person name="Shi W."/>
            <person name="Du L."/>
            <person name="Sun Y."/>
            <person name="Zhan W."/>
            <person name="Jiang J."/>
            <person name="Wang Q."/>
            <person name="Zhang B."/>
            <person name="Ji P."/>
            <person name="Sakyi L.B."/>
            <person name="Cui X."/>
            <person name="Yuan T."/>
            <person name="Jiang B."/>
            <person name="Yang W."/>
            <person name="Lam T.T.-Y."/>
            <person name="Chang Q."/>
            <person name="Ding S."/>
            <person name="Wang X."/>
            <person name="Zhu J."/>
            <person name="Ruan X."/>
            <person name="Zhao L."/>
            <person name="Wei J."/>
            <person name="Que T."/>
            <person name="Du C."/>
            <person name="Cheng J."/>
            <person name="Dai P."/>
            <person name="Han X."/>
            <person name="Huang E."/>
            <person name="Gao Y."/>
            <person name="Liu J."/>
            <person name="Shao H."/>
            <person name="Ye R."/>
            <person name="Li L."/>
            <person name="Wei W."/>
            <person name="Wang X."/>
            <person name="Wang C."/>
            <person name="Yang T."/>
            <person name="Huo Q."/>
            <person name="Li W."/>
            <person name="Guo W."/>
            <person name="Chen H."/>
            <person name="Zhou L."/>
            <person name="Ni X."/>
            <person name="Tian J."/>
            <person name="Zhou Y."/>
            <person name="Sheng Y."/>
            <person name="Liu T."/>
            <person name="Pan Y."/>
            <person name="Xia L."/>
            <person name="Li J."/>
            <person name="Zhao F."/>
            <person name="Cao W."/>
        </authorList>
    </citation>
    <scope>NUCLEOTIDE SEQUENCE</scope>
    <source>
        <strain evidence="1">Hyas-2018</strain>
    </source>
</reference>
<evidence type="ECO:0000313" key="1">
    <source>
        <dbReference type="EMBL" id="KAH6939323.1"/>
    </source>
</evidence>
<comment type="caution">
    <text evidence="1">The sequence shown here is derived from an EMBL/GenBank/DDBJ whole genome shotgun (WGS) entry which is preliminary data.</text>
</comment>
<gene>
    <name evidence="1" type="ORF">HPB50_016949</name>
</gene>
<name>A0ACB7SX94_HYAAI</name>
<dbReference type="EMBL" id="CM023482">
    <property type="protein sequence ID" value="KAH6939323.1"/>
    <property type="molecule type" value="Genomic_DNA"/>
</dbReference>
<protein>
    <submittedName>
        <fullName evidence="1">Uncharacterized protein</fullName>
    </submittedName>
</protein>
<dbReference type="Proteomes" id="UP000821845">
    <property type="component" value="Chromosome 2"/>
</dbReference>
<keyword evidence="2" id="KW-1185">Reference proteome</keyword>